<dbReference type="GO" id="GO:0050482">
    <property type="term" value="P:arachidonate secretion"/>
    <property type="evidence" value="ECO:0007669"/>
    <property type="project" value="InterPro"/>
</dbReference>
<name>A0A815RHK3_ADIRI</name>
<keyword evidence="1" id="KW-0732">Signal</keyword>
<dbReference type="Proteomes" id="UP000663828">
    <property type="component" value="Unassembled WGS sequence"/>
</dbReference>
<dbReference type="OrthoDB" id="3935740at2759"/>
<accession>A0A815RHK3</accession>
<protein>
    <submittedName>
        <fullName evidence="2">Uncharacterized protein</fullName>
    </submittedName>
</protein>
<evidence type="ECO:0000313" key="5">
    <source>
        <dbReference type="Proteomes" id="UP000663852"/>
    </source>
</evidence>
<evidence type="ECO:0000313" key="2">
    <source>
        <dbReference type="EMBL" id="CAF1476905.1"/>
    </source>
</evidence>
<feature type="chain" id="PRO_5036228716" evidence="1">
    <location>
        <begin position="23"/>
        <end position="136"/>
    </location>
</feature>
<dbReference type="GO" id="GO:0005509">
    <property type="term" value="F:calcium ion binding"/>
    <property type="evidence" value="ECO:0007669"/>
    <property type="project" value="InterPro"/>
</dbReference>
<dbReference type="Gene3D" id="1.20.90.10">
    <property type="entry name" value="Phospholipase A2 domain"/>
    <property type="match status" value="1"/>
</dbReference>
<feature type="signal peptide" evidence="1">
    <location>
        <begin position="1"/>
        <end position="22"/>
    </location>
</feature>
<keyword evidence="4" id="KW-1185">Reference proteome</keyword>
<sequence>MTRISDMCFLLLLLGLLSTVHRIHSDRQRRKANGCGPGYFNIDADLRLVGEGSLISCCNAHDLCYDTCGRTQTSCDNDFRVCLNNTCGRLRGWFEWWAQVRQSACRLDGKTLYKVVDAIGSFAYNSAQKKHGCISG</sequence>
<evidence type="ECO:0000256" key="1">
    <source>
        <dbReference type="SAM" id="SignalP"/>
    </source>
</evidence>
<dbReference type="GO" id="GO:0016042">
    <property type="term" value="P:lipid catabolic process"/>
    <property type="evidence" value="ECO:0007669"/>
    <property type="project" value="InterPro"/>
</dbReference>
<dbReference type="AlphaFoldDB" id="A0A815RHK3"/>
<evidence type="ECO:0000313" key="3">
    <source>
        <dbReference type="EMBL" id="CAF1567868.1"/>
    </source>
</evidence>
<dbReference type="InterPro" id="IPR010711">
    <property type="entry name" value="PLA2G12"/>
</dbReference>
<dbReference type="PANTHER" id="PTHR12824">
    <property type="entry name" value="GROUP XII SECRETORY PHOSPHOLIPASE A2 FAMILY MEMBER"/>
    <property type="match status" value="1"/>
</dbReference>
<dbReference type="InterPro" id="IPR036444">
    <property type="entry name" value="PLipase_A2_dom_sf"/>
</dbReference>
<gene>
    <name evidence="2" type="ORF">EDS130_LOCUS41175</name>
    <name evidence="3" type="ORF">XAT740_LOCUS44186</name>
</gene>
<comment type="caution">
    <text evidence="2">The sequence shown here is derived from an EMBL/GenBank/DDBJ whole genome shotgun (WGS) entry which is preliminary data.</text>
</comment>
<dbReference type="GO" id="GO:0005576">
    <property type="term" value="C:extracellular region"/>
    <property type="evidence" value="ECO:0007669"/>
    <property type="project" value="InterPro"/>
</dbReference>
<dbReference type="SUPFAM" id="SSF48619">
    <property type="entry name" value="Phospholipase A2, PLA2"/>
    <property type="match status" value="1"/>
</dbReference>
<evidence type="ECO:0000313" key="4">
    <source>
        <dbReference type="Proteomes" id="UP000663828"/>
    </source>
</evidence>
<dbReference type="Proteomes" id="UP000663852">
    <property type="component" value="Unassembled WGS sequence"/>
</dbReference>
<proteinExistence type="predicted"/>
<organism evidence="2 5">
    <name type="scientific">Adineta ricciae</name>
    <name type="common">Rotifer</name>
    <dbReference type="NCBI Taxonomy" id="249248"/>
    <lineage>
        <taxon>Eukaryota</taxon>
        <taxon>Metazoa</taxon>
        <taxon>Spiralia</taxon>
        <taxon>Gnathifera</taxon>
        <taxon>Rotifera</taxon>
        <taxon>Eurotatoria</taxon>
        <taxon>Bdelloidea</taxon>
        <taxon>Adinetida</taxon>
        <taxon>Adinetidae</taxon>
        <taxon>Adineta</taxon>
    </lineage>
</organism>
<dbReference type="GO" id="GO:0006644">
    <property type="term" value="P:phospholipid metabolic process"/>
    <property type="evidence" value="ECO:0007669"/>
    <property type="project" value="InterPro"/>
</dbReference>
<dbReference type="Pfam" id="PF06951">
    <property type="entry name" value="PLA2G12"/>
    <property type="match status" value="1"/>
</dbReference>
<dbReference type="GO" id="GO:0004623">
    <property type="term" value="F:phospholipase A2 activity"/>
    <property type="evidence" value="ECO:0007669"/>
    <property type="project" value="InterPro"/>
</dbReference>
<reference evidence="2" key="1">
    <citation type="submission" date="2021-02" db="EMBL/GenBank/DDBJ databases">
        <authorList>
            <person name="Nowell W R."/>
        </authorList>
    </citation>
    <scope>NUCLEOTIDE SEQUENCE</scope>
</reference>
<dbReference type="EMBL" id="CAJNOJ010000529">
    <property type="protein sequence ID" value="CAF1476905.1"/>
    <property type="molecule type" value="Genomic_DNA"/>
</dbReference>
<dbReference type="EMBL" id="CAJNOR010005563">
    <property type="protein sequence ID" value="CAF1567868.1"/>
    <property type="molecule type" value="Genomic_DNA"/>
</dbReference>
<dbReference type="PANTHER" id="PTHR12824:SF8">
    <property type="entry name" value="GXIVSPLA2, ISOFORM A"/>
    <property type="match status" value="1"/>
</dbReference>